<dbReference type="PANTHER" id="PTHR30146">
    <property type="entry name" value="LACI-RELATED TRANSCRIPTIONAL REPRESSOR"/>
    <property type="match status" value="1"/>
</dbReference>
<dbReference type="GO" id="GO:0000976">
    <property type="term" value="F:transcription cis-regulatory region binding"/>
    <property type="evidence" value="ECO:0007669"/>
    <property type="project" value="TreeGrafter"/>
</dbReference>
<keyword evidence="1" id="KW-0805">Transcription regulation</keyword>
<dbReference type="EMBL" id="CP032489">
    <property type="protein sequence ID" value="AYD48681.1"/>
    <property type="molecule type" value="Genomic_DNA"/>
</dbReference>
<evidence type="ECO:0000259" key="4">
    <source>
        <dbReference type="PROSITE" id="PS50932"/>
    </source>
</evidence>
<dbReference type="InterPro" id="IPR028082">
    <property type="entry name" value="Peripla_BP_I"/>
</dbReference>
<dbReference type="SUPFAM" id="SSF53822">
    <property type="entry name" value="Periplasmic binding protein-like I"/>
    <property type="match status" value="1"/>
</dbReference>
<dbReference type="PROSITE" id="PS50932">
    <property type="entry name" value="HTH_LACI_2"/>
    <property type="match status" value="1"/>
</dbReference>
<dbReference type="Pfam" id="PF00532">
    <property type="entry name" value="Peripla_BP_1"/>
    <property type="match status" value="1"/>
</dbReference>
<dbReference type="InterPro" id="IPR010982">
    <property type="entry name" value="Lambda_DNA-bd_dom_sf"/>
</dbReference>
<dbReference type="RefSeq" id="WP_119989666.1">
    <property type="nucleotide sequence ID" value="NZ_CP032489.1"/>
</dbReference>
<dbReference type="KEGG" id="ark:D6B99_14360"/>
<dbReference type="SMART" id="SM00354">
    <property type="entry name" value="HTH_LACI"/>
    <property type="match status" value="1"/>
</dbReference>
<sequence>MQVNKQATIKEIAKKLGVSISTVSRALHDHPSIGLRTKTRVQEVAKEMNYEPNQAAIQFKMGKTFTLGVIIPELRENFFSMAISGIEDIAFENNYNVLFGQSHDDVEKEKAILATFKKNRIDGLLVSLSKATKNLDHFLELINADTPVVFFDRVPKNEDAYTVSCDLYKSSIKIVDYLWERGHRHIALLKGPQTLQATNERMRGFMEGLSKKRAKTDPSLFSSSDLTQQGNWDAMKDILSQKNRPTAVVAFNDYVALDAMQYVKRFTKLKINKDICFVSYSNLPMRVYLETPPLVSIEQFPYEQGKRAAEMLMNLMNGKTLTEKQIVLDGELIALDS</sequence>
<dbReference type="GO" id="GO:0003700">
    <property type="term" value="F:DNA-binding transcription factor activity"/>
    <property type="evidence" value="ECO:0007669"/>
    <property type="project" value="TreeGrafter"/>
</dbReference>
<dbReference type="OrthoDB" id="667031at2"/>
<dbReference type="Gene3D" id="1.10.260.40">
    <property type="entry name" value="lambda repressor-like DNA-binding domains"/>
    <property type="match status" value="1"/>
</dbReference>
<keyword evidence="3" id="KW-0804">Transcription</keyword>
<dbReference type="CDD" id="cd06267">
    <property type="entry name" value="PBP1_LacI_sugar_binding-like"/>
    <property type="match status" value="1"/>
</dbReference>
<dbReference type="Proteomes" id="UP000266118">
    <property type="component" value="Chromosome"/>
</dbReference>
<reference evidence="5 6" key="1">
    <citation type="submission" date="2018-09" db="EMBL/GenBank/DDBJ databases">
        <title>Arachidicoccus sp. nov., a bacterium isolated from soil.</title>
        <authorList>
            <person name="Weon H.-Y."/>
            <person name="Kwon S.-W."/>
            <person name="Lee S.A."/>
        </authorList>
    </citation>
    <scope>NUCLEOTIDE SEQUENCE [LARGE SCALE GENOMIC DNA]</scope>
    <source>
        <strain evidence="5 6">KIS59-12</strain>
    </source>
</reference>
<name>A0A386HT91_9BACT</name>
<feature type="domain" description="HTH lacI-type" evidence="4">
    <location>
        <begin position="7"/>
        <end position="61"/>
    </location>
</feature>
<dbReference type="Gene3D" id="3.40.50.2300">
    <property type="match status" value="2"/>
</dbReference>
<dbReference type="AlphaFoldDB" id="A0A386HT91"/>
<dbReference type="InterPro" id="IPR000843">
    <property type="entry name" value="HTH_LacI"/>
</dbReference>
<organism evidence="5 6">
    <name type="scientific">Arachidicoccus soli</name>
    <dbReference type="NCBI Taxonomy" id="2341117"/>
    <lineage>
        <taxon>Bacteria</taxon>
        <taxon>Pseudomonadati</taxon>
        <taxon>Bacteroidota</taxon>
        <taxon>Chitinophagia</taxon>
        <taxon>Chitinophagales</taxon>
        <taxon>Chitinophagaceae</taxon>
        <taxon>Arachidicoccus</taxon>
    </lineage>
</organism>
<dbReference type="Pfam" id="PF00356">
    <property type="entry name" value="LacI"/>
    <property type="match status" value="1"/>
</dbReference>
<dbReference type="CDD" id="cd01392">
    <property type="entry name" value="HTH_LacI"/>
    <property type="match status" value="1"/>
</dbReference>
<keyword evidence="6" id="KW-1185">Reference proteome</keyword>
<protein>
    <submittedName>
        <fullName evidence="5">LacI family transcriptional regulator</fullName>
    </submittedName>
</protein>
<evidence type="ECO:0000313" key="6">
    <source>
        <dbReference type="Proteomes" id="UP000266118"/>
    </source>
</evidence>
<dbReference type="InterPro" id="IPR001761">
    <property type="entry name" value="Peripla_BP/Lac1_sug-bd_dom"/>
</dbReference>
<evidence type="ECO:0000256" key="3">
    <source>
        <dbReference type="ARBA" id="ARBA00023163"/>
    </source>
</evidence>
<evidence type="ECO:0000256" key="2">
    <source>
        <dbReference type="ARBA" id="ARBA00023125"/>
    </source>
</evidence>
<evidence type="ECO:0000313" key="5">
    <source>
        <dbReference type="EMBL" id="AYD48681.1"/>
    </source>
</evidence>
<gene>
    <name evidence="5" type="ORF">D6B99_14360</name>
</gene>
<dbReference type="SUPFAM" id="SSF47413">
    <property type="entry name" value="lambda repressor-like DNA-binding domains"/>
    <property type="match status" value="1"/>
</dbReference>
<evidence type="ECO:0000256" key="1">
    <source>
        <dbReference type="ARBA" id="ARBA00023015"/>
    </source>
</evidence>
<accession>A0A386HT91</accession>
<proteinExistence type="predicted"/>
<dbReference type="PANTHER" id="PTHR30146:SF109">
    <property type="entry name" value="HTH-TYPE TRANSCRIPTIONAL REGULATOR GALS"/>
    <property type="match status" value="1"/>
</dbReference>
<keyword evidence="2" id="KW-0238">DNA-binding</keyword>